<sequence>MMTLQIPVTALLFVMMFHQPVLASTELPTLSCAETAGTELVPLNEPCNVNGEQMDFACTEILPANILTHTIIIKNFTVTEEVETENSRTYITFCIAMTSLEKKNLMSVFSGKFLTLNMTFASNLSVGILVVNRNCWSFKELNCHHRVFLRSDVMSLPPMVYTPNSPFFWDFSLPLLQAGAEWVETLSVTGEGLAVDPRDVSTILSQSSIFSLVETFKIYQIVSSD</sequence>
<evidence type="ECO:0000313" key="2">
    <source>
        <dbReference type="EMBL" id="KAK7793374.1"/>
    </source>
</evidence>
<proteinExistence type="predicted"/>
<comment type="caution">
    <text evidence="2">The sequence shown here is derived from an EMBL/GenBank/DDBJ whole genome shotgun (WGS) entry which is preliminary data.</text>
</comment>
<reference evidence="2 3" key="1">
    <citation type="submission" date="2024-03" db="EMBL/GenBank/DDBJ databases">
        <title>The genome assembly and annotation of the cricket Gryllus longicercus Weissman &amp; Gray.</title>
        <authorList>
            <person name="Szrajer S."/>
            <person name="Gray D."/>
            <person name="Ylla G."/>
        </authorList>
    </citation>
    <scope>NUCLEOTIDE SEQUENCE [LARGE SCALE GENOMIC DNA]</scope>
    <source>
        <strain evidence="2">DAG 2021-001</strain>
        <tissue evidence="2">Whole body minus gut</tissue>
    </source>
</reference>
<keyword evidence="3" id="KW-1185">Reference proteome</keyword>
<feature type="chain" id="PRO_5042995326" evidence="1">
    <location>
        <begin position="24"/>
        <end position="225"/>
    </location>
</feature>
<evidence type="ECO:0000313" key="3">
    <source>
        <dbReference type="Proteomes" id="UP001378592"/>
    </source>
</evidence>
<dbReference type="Proteomes" id="UP001378592">
    <property type="component" value="Unassembled WGS sequence"/>
</dbReference>
<gene>
    <name evidence="2" type="ORF">R5R35_007610</name>
</gene>
<dbReference type="AlphaFoldDB" id="A0AAN9Z385"/>
<evidence type="ECO:0000256" key="1">
    <source>
        <dbReference type="SAM" id="SignalP"/>
    </source>
</evidence>
<name>A0AAN9Z385_9ORTH</name>
<keyword evidence="1" id="KW-0732">Signal</keyword>
<accession>A0AAN9Z385</accession>
<protein>
    <submittedName>
        <fullName evidence="2">Uncharacterized protein</fullName>
    </submittedName>
</protein>
<organism evidence="2 3">
    <name type="scientific">Gryllus longicercus</name>
    <dbReference type="NCBI Taxonomy" id="2509291"/>
    <lineage>
        <taxon>Eukaryota</taxon>
        <taxon>Metazoa</taxon>
        <taxon>Ecdysozoa</taxon>
        <taxon>Arthropoda</taxon>
        <taxon>Hexapoda</taxon>
        <taxon>Insecta</taxon>
        <taxon>Pterygota</taxon>
        <taxon>Neoptera</taxon>
        <taxon>Polyneoptera</taxon>
        <taxon>Orthoptera</taxon>
        <taxon>Ensifera</taxon>
        <taxon>Gryllidea</taxon>
        <taxon>Grylloidea</taxon>
        <taxon>Gryllidae</taxon>
        <taxon>Gryllinae</taxon>
        <taxon>Gryllus</taxon>
    </lineage>
</organism>
<dbReference type="EMBL" id="JAZDUA010000385">
    <property type="protein sequence ID" value="KAK7793374.1"/>
    <property type="molecule type" value="Genomic_DNA"/>
</dbReference>
<feature type="signal peptide" evidence="1">
    <location>
        <begin position="1"/>
        <end position="23"/>
    </location>
</feature>